<dbReference type="PANTHER" id="PTHR43537">
    <property type="entry name" value="TRANSCRIPTIONAL REGULATOR, GNTR FAMILY"/>
    <property type="match status" value="1"/>
</dbReference>
<proteinExistence type="predicted"/>
<evidence type="ECO:0000256" key="1">
    <source>
        <dbReference type="ARBA" id="ARBA00023015"/>
    </source>
</evidence>
<keyword evidence="3" id="KW-0804">Transcription</keyword>
<feature type="compositionally biased region" description="Basic and acidic residues" evidence="4">
    <location>
        <begin position="25"/>
        <end position="37"/>
    </location>
</feature>
<gene>
    <name evidence="6" type="ORF">SAMN06297251_10611</name>
</gene>
<dbReference type="STRING" id="937218.SAMN06297251_10611"/>
<dbReference type="SMART" id="SM00895">
    <property type="entry name" value="FCD"/>
    <property type="match status" value="1"/>
</dbReference>
<keyword evidence="1" id="KW-0805">Transcription regulation</keyword>
<feature type="domain" description="HTH gntR-type" evidence="5">
    <location>
        <begin position="35"/>
        <end position="102"/>
    </location>
</feature>
<dbReference type="CDD" id="cd07377">
    <property type="entry name" value="WHTH_GntR"/>
    <property type="match status" value="1"/>
</dbReference>
<dbReference type="Pfam" id="PF00392">
    <property type="entry name" value="GntR"/>
    <property type="match status" value="1"/>
</dbReference>
<evidence type="ECO:0000256" key="2">
    <source>
        <dbReference type="ARBA" id="ARBA00023125"/>
    </source>
</evidence>
<evidence type="ECO:0000256" key="3">
    <source>
        <dbReference type="ARBA" id="ARBA00023163"/>
    </source>
</evidence>
<dbReference type="Gene3D" id="1.20.120.530">
    <property type="entry name" value="GntR ligand-binding domain-like"/>
    <property type="match status" value="1"/>
</dbReference>
<evidence type="ECO:0000256" key="4">
    <source>
        <dbReference type="SAM" id="MobiDB-lite"/>
    </source>
</evidence>
<dbReference type="GO" id="GO:0003677">
    <property type="term" value="F:DNA binding"/>
    <property type="evidence" value="ECO:0007669"/>
    <property type="project" value="UniProtKB-KW"/>
</dbReference>
<dbReference type="Pfam" id="PF07729">
    <property type="entry name" value="FCD"/>
    <property type="match status" value="1"/>
</dbReference>
<dbReference type="SUPFAM" id="SSF48008">
    <property type="entry name" value="GntR ligand-binding domain-like"/>
    <property type="match status" value="1"/>
</dbReference>
<dbReference type="InterPro" id="IPR036390">
    <property type="entry name" value="WH_DNA-bd_sf"/>
</dbReference>
<accession>A0A1W2BBA3</accession>
<dbReference type="InterPro" id="IPR011711">
    <property type="entry name" value="GntR_C"/>
</dbReference>
<dbReference type="InterPro" id="IPR000524">
    <property type="entry name" value="Tscrpt_reg_HTH_GntR"/>
</dbReference>
<dbReference type="InterPro" id="IPR008920">
    <property type="entry name" value="TF_FadR/GntR_C"/>
</dbReference>
<dbReference type="InterPro" id="IPR036388">
    <property type="entry name" value="WH-like_DNA-bd_sf"/>
</dbReference>
<dbReference type="PANTHER" id="PTHR43537:SF49">
    <property type="entry name" value="TRANSCRIPTIONAL REGULATORY PROTEIN"/>
    <property type="match status" value="1"/>
</dbReference>
<feature type="compositionally biased region" description="Polar residues" evidence="4">
    <location>
        <begin position="1"/>
        <end position="12"/>
    </location>
</feature>
<keyword evidence="7" id="KW-1185">Reference proteome</keyword>
<evidence type="ECO:0000259" key="5">
    <source>
        <dbReference type="PROSITE" id="PS50949"/>
    </source>
</evidence>
<dbReference type="Proteomes" id="UP000192656">
    <property type="component" value="Unassembled WGS sequence"/>
</dbReference>
<keyword evidence="2" id="KW-0238">DNA-binding</keyword>
<feature type="region of interest" description="Disordered" evidence="4">
    <location>
        <begin position="1"/>
        <end position="37"/>
    </location>
</feature>
<dbReference type="SUPFAM" id="SSF46785">
    <property type="entry name" value="Winged helix' DNA-binding domain"/>
    <property type="match status" value="1"/>
</dbReference>
<evidence type="ECO:0000313" key="6">
    <source>
        <dbReference type="EMBL" id="SMC70091.1"/>
    </source>
</evidence>
<dbReference type="AlphaFoldDB" id="A0A1W2BBA3"/>
<evidence type="ECO:0000313" key="7">
    <source>
        <dbReference type="Proteomes" id="UP000192656"/>
    </source>
</evidence>
<sequence length="252" mass="28208">MEQGRGTQSSRSVPMATSEPGQYEGAERVERSERRVRRGDIRDAIEQDILTGRSRPGEKLDEQALARRFDVSRTPVREALQQLASVGLIELKPNRGAFVREVSIGELIQMFEVMAELEGMAGRLAARRAGEGTIRRIRELLLACETAAASRDTDAYYAENGRFHAAIYEACGNAFLASEASRLHQRLKAYRRLQLRVPKRMEQSLAEHRRIVEAIESGDAALAERELKDHIAIQGERFADFVASLSVRDAAE</sequence>
<dbReference type="SMART" id="SM00345">
    <property type="entry name" value="HTH_GNTR"/>
    <property type="match status" value="1"/>
</dbReference>
<protein>
    <submittedName>
        <fullName evidence="6">Transcriptional regulator, GntR family</fullName>
    </submittedName>
</protein>
<dbReference type="EMBL" id="FWXR01000006">
    <property type="protein sequence ID" value="SMC70091.1"/>
    <property type="molecule type" value="Genomic_DNA"/>
</dbReference>
<dbReference type="Gene3D" id="1.10.10.10">
    <property type="entry name" value="Winged helix-like DNA-binding domain superfamily/Winged helix DNA-binding domain"/>
    <property type="match status" value="1"/>
</dbReference>
<dbReference type="PRINTS" id="PR00035">
    <property type="entry name" value="HTHGNTR"/>
</dbReference>
<organism evidence="6 7">
    <name type="scientific">Fulvimarina manganoxydans</name>
    <dbReference type="NCBI Taxonomy" id="937218"/>
    <lineage>
        <taxon>Bacteria</taxon>
        <taxon>Pseudomonadati</taxon>
        <taxon>Pseudomonadota</taxon>
        <taxon>Alphaproteobacteria</taxon>
        <taxon>Hyphomicrobiales</taxon>
        <taxon>Aurantimonadaceae</taxon>
        <taxon>Fulvimarina</taxon>
    </lineage>
</organism>
<reference evidence="6 7" key="1">
    <citation type="submission" date="2017-04" db="EMBL/GenBank/DDBJ databases">
        <authorList>
            <person name="Afonso C.L."/>
            <person name="Miller P.J."/>
            <person name="Scott M.A."/>
            <person name="Spackman E."/>
            <person name="Goraichik I."/>
            <person name="Dimitrov K.M."/>
            <person name="Suarez D.L."/>
            <person name="Swayne D.E."/>
        </authorList>
    </citation>
    <scope>NUCLEOTIDE SEQUENCE [LARGE SCALE GENOMIC DNA]</scope>
    <source>
        <strain evidence="6 7">CGMCC 1.10972</strain>
    </source>
</reference>
<dbReference type="GO" id="GO:0003700">
    <property type="term" value="F:DNA-binding transcription factor activity"/>
    <property type="evidence" value="ECO:0007669"/>
    <property type="project" value="InterPro"/>
</dbReference>
<dbReference type="PROSITE" id="PS50949">
    <property type="entry name" value="HTH_GNTR"/>
    <property type="match status" value="1"/>
</dbReference>
<name>A0A1W2BBA3_9HYPH</name>